<proteinExistence type="predicted"/>
<dbReference type="EMBL" id="LC066376">
    <property type="protein sequence ID" value="BAT27861.1"/>
    <property type="molecule type" value="Genomic_DNA"/>
</dbReference>
<organism evidence="1">
    <name type="scientific">Aureimonas frigidaquae</name>
    <dbReference type="NCBI Taxonomy" id="424757"/>
    <lineage>
        <taxon>Bacteria</taxon>
        <taxon>Pseudomonadati</taxon>
        <taxon>Pseudomonadota</taxon>
        <taxon>Alphaproteobacteria</taxon>
        <taxon>Hyphomicrobiales</taxon>
        <taxon>Aurantimonadaceae</taxon>
        <taxon>Aureimonas</taxon>
    </lineage>
</organism>
<name>A0A0P0Z2B7_9HYPH</name>
<dbReference type="AlphaFoldDB" id="A0A0P0Z2B7"/>
<sequence>MLIRTAAAPECGSIGSARVAEMNAAIETLKAGFDGYIIDGAGSQNNISTYQTGGTVQTSLYGNTAQSTYYPGTTIYTGTYDTTFSIRMFRKGEPGYKNAVPARDILGPHWEQRVKVGAMQTCNASLPN</sequence>
<evidence type="ECO:0000313" key="1">
    <source>
        <dbReference type="EMBL" id="BAT27861.1"/>
    </source>
</evidence>
<reference evidence="1" key="1">
    <citation type="journal article" date="2015" name="Proc. Natl. Acad. Sci. U.S.A.">
        <title>Bacterial clade with the ribosomal RNA operon on a small plasmid rather than the chromosome.</title>
        <authorList>
            <person name="Anda M."/>
            <person name="Ohtsubo Y."/>
            <person name="Okubo T."/>
            <person name="Sugawara M."/>
            <person name="Nagata Y."/>
            <person name="Tsuda M."/>
            <person name="Minamisawa K."/>
            <person name="Mitsui H."/>
        </authorList>
    </citation>
    <scope>NUCLEOTIDE SEQUENCE</scope>
    <source>
        <strain evidence="1">JCM 14755</strain>
    </source>
</reference>
<accession>A0A0P0Z2B7</accession>
<dbReference type="OrthoDB" id="7773880at2"/>
<protein>
    <submittedName>
        <fullName evidence="1">Uncharacterized protein</fullName>
    </submittedName>
</protein>